<feature type="transmembrane region" description="Helical" evidence="1">
    <location>
        <begin position="196"/>
        <end position="214"/>
    </location>
</feature>
<keyword evidence="3" id="KW-1185">Reference proteome</keyword>
<protein>
    <submittedName>
        <fullName evidence="2">Uncharacterized protein</fullName>
    </submittedName>
</protein>
<keyword evidence="1" id="KW-1133">Transmembrane helix</keyword>
<proteinExistence type="predicted"/>
<keyword evidence="1" id="KW-0812">Transmembrane</keyword>
<dbReference type="Proteomes" id="UP000593567">
    <property type="component" value="Unassembled WGS sequence"/>
</dbReference>
<dbReference type="EMBL" id="VXIV02001518">
    <property type="protein sequence ID" value="KAF6032284.1"/>
    <property type="molecule type" value="Genomic_DNA"/>
</dbReference>
<evidence type="ECO:0000256" key="1">
    <source>
        <dbReference type="SAM" id="Phobius"/>
    </source>
</evidence>
<sequence length="230" mass="25255">MQLDIILALQHPCSNFIFFYKRRRLILKYNTRTVLVCVWKDFAQTPASMSCHAHLAGLVKVAGASIRVLTTQPVLVMDRSVTMVSVKRAVSLSTPGTSVRIKMSAPSACEKTCSLSSECTQHQTCSSGTCKSTISSGCSGTLTAKYLLSSVTPCLKCVRSRFSWDLNVLGSNCGAAFSHFTVLKMNNVDLSSLNAYPTYAISFILSTVHIFLILSRTDSLMIGWIYRMLV</sequence>
<dbReference type="AlphaFoldDB" id="A0A7J7K2X9"/>
<gene>
    <name evidence="2" type="ORF">EB796_009410</name>
</gene>
<evidence type="ECO:0000313" key="2">
    <source>
        <dbReference type="EMBL" id="KAF6032284.1"/>
    </source>
</evidence>
<accession>A0A7J7K2X9</accession>
<organism evidence="2 3">
    <name type="scientific">Bugula neritina</name>
    <name type="common">Brown bryozoan</name>
    <name type="synonym">Sertularia neritina</name>
    <dbReference type="NCBI Taxonomy" id="10212"/>
    <lineage>
        <taxon>Eukaryota</taxon>
        <taxon>Metazoa</taxon>
        <taxon>Spiralia</taxon>
        <taxon>Lophotrochozoa</taxon>
        <taxon>Bryozoa</taxon>
        <taxon>Gymnolaemata</taxon>
        <taxon>Cheilostomatida</taxon>
        <taxon>Flustrina</taxon>
        <taxon>Buguloidea</taxon>
        <taxon>Bugulidae</taxon>
        <taxon>Bugula</taxon>
    </lineage>
</organism>
<comment type="caution">
    <text evidence="2">The sequence shown here is derived from an EMBL/GenBank/DDBJ whole genome shotgun (WGS) entry which is preliminary data.</text>
</comment>
<keyword evidence="1" id="KW-0472">Membrane</keyword>
<reference evidence="2" key="1">
    <citation type="submission" date="2020-06" db="EMBL/GenBank/DDBJ databases">
        <title>Draft genome of Bugula neritina, a colonial animal packing powerful symbionts and potential medicines.</title>
        <authorList>
            <person name="Rayko M."/>
        </authorList>
    </citation>
    <scope>NUCLEOTIDE SEQUENCE [LARGE SCALE GENOMIC DNA]</scope>
    <source>
        <strain evidence="2">Kwan_BN1</strain>
    </source>
</reference>
<name>A0A7J7K2X9_BUGNE</name>
<evidence type="ECO:0000313" key="3">
    <source>
        <dbReference type="Proteomes" id="UP000593567"/>
    </source>
</evidence>